<accession>A0A516X5H9</accession>
<dbReference type="OrthoDB" id="5902829at2"/>
<evidence type="ECO:0000259" key="3">
    <source>
        <dbReference type="Pfam" id="PF00561"/>
    </source>
</evidence>
<keyword evidence="5" id="KW-1185">Reference proteome</keyword>
<reference evidence="4 5" key="1">
    <citation type="submission" date="2019-07" db="EMBL/GenBank/DDBJ databases">
        <title>Tomitella cavernea sp. nov., an actinomycete isolated from soil.</title>
        <authorList>
            <person name="Cheng J."/>
        </authorList>
    </citation>
    <scope>NUCLEOTIDE SEQUENCE [LARGE SCALE GENOMIC DNA]</scope>
    <source>
        <strain evidence="4 5">HY188</strain>
    </source>
</reference>
<dbReference type="InterPro" id="IPR029058">
    <property type="entry name" value="AB_hydrolase_fold"/>
</dbReference>
<keyword evidence="1 4" id="KW-0378">Hydrolase</keyword>
<dbReference type="EMBL" id="CP041765">
    <property type="protein sequence ID" value="QDQ98300.1"/>
    <property type="molecule type" value="Genomic_DNA"/>
</dbReference>
<name>A0A516X5H9_9ACTN</name>
<comment type="similarity">
    <text evidence="2">Belongs to the AB hydrolase superfamily. FUS2 hydrolase family.</text>
</comment>
<reference evidence="4 5" key="2">
    <citation type="submission" date="2019-07" db="EMBL/GenBank/DDBJ databases">
        <authorList>
            <person name="Huang Y."/>
        </authorList>
    </citation>
    <scope>NUCLEOTIDE SEQUENCE [LARGE SCALE GENOMIC DNA]</scope>
    <source>
        <strain evidence="4 5">HY188</strain>
    </source>
</reference>
<organism evidence="4 5">
    <name type="scientific">Tomitella fengzijianii</name>
    <dbReference type="NCBI Taxonomy" id="2597660"/>
    <lineage>
        <taxon>Bacteria</taxon>
        <taxon>Bacillati</taxon>
        <taxon>Actinomycetota</taxon>
        <taxon>Actinomycetes</taxon>
        <taxon>Mycobacteriales</taxon>
        <taxon>Tomitella</taxon>
    </lineage>
</organism>
<evidence type="ECO:0000313" key="4">
    <source>
        <dbReference type="EMBL" id="QDQ98300.1"/>
    </source>
</evidence>
<protein>
    <submittedName>
        <fullName evidence="4">Alpha/beta hydrolase</fullName>
    </submittedName>
</protein>
<proteinExistence type="inferred from homology"/>
<evidence type="ECO:0000256" key="2">
    <source>
        <dbReference type="ARBA" id="ARBA00038115"/>
    </source>
</evidence>
<dbReference type="Proteomes" id="UP000317344">
    <property type="component" value="Chromosome"/>
</dbReference>
<dbReference type="PANTHER" id="PTHR22946:SF9">
    <property type="entry name" value="POLYKETIDE TRANSFERASE AF380"/>
    <property type="match status" value="1"/>
</dbReference>
<dbReference type="InterPro" id="IPR000073">
    <property type="entry name" value="AB_hydrolase_1"/>
</dbReference>
<dbReference type="Pfam" id="PF00561">
    <property type="entry name" value="Abhydrolase_1"/>
    <property type="match status" value="1"/>
</dbReference>
<gene>
    <name evidence="4" type="ORF">FO059_14500</name>
</gene>
<feature type="domain" description="AB hydrolase-1" evidence="3">
    <location>
        <begin position="53"/>
        <end position="298"/>
    </location>
</feature>
<dbReference type="SUPFAM" id="SSF53474">
    <property type="entry name" value="alpha/beta-Hydrolases"/>
    <property type="match status" value="1"/>
</dbReference>
<dbReference type="KEGG" id="toy:FO059_14500"/>
<dbReference type="Gene3D" id="1.10.10.800">
    <property type="match status" value="1"/>
</dbReference>
<dbReference type="GO" id="GO:0052689">
    <property type="term" value="F:carboxylic ester hydrolase activity"/>
    <property type="evidence" value="ECO:0007669"/>
    <property type="project" value="UniProtKB-ARBA"/>
</dbReference>
<dbReference type="Gene3D" id="3.40.50.1820">
    <property type="entry name" value="alpha/beta hydrolase"/>
    <property type="match status" value="1"/>
</dbReference>
<evidence type="ECO:0000256" key="1">
    <source>
        <dbReference type="ARBA" id="ARBA00022801"/>
    </source>
</evidence>
<dbReference type="RefSeq" id="WP_143909706.1">
    <property type="nucleotide sequence ID" value="NZ_CP041765.1"/>
</dbReference>
<dbReference type="PANTHER" id="PTHR22946">
    <property type="entry name" value="DIENELACTONE HYDROLASE DOMAIN-CONTAINING PROTEIN-RELATED"/>
    <property type="match status" value="1"/>
</dbReference>
<dbReference type="InterPro" id="IPR050261">
    <property type="entry name" value="FrsA_esterase"/>
</dbReference>
<evidence type="ECO:0000313" key="5">
    <source>
        <dbReference type="Proteomes" id="UP000317344"/>
    </source>
</evidence>
<dbReference type="AlphaFoldDB" id="A0A516X5H9"/>
<sequence>MDTLDLEHEAATSAPAAAPAAPATVRFTSAGVRCSAWFFEATSDALATGAGRPAVVMGHGLAGTKDSGLEPFARAFAAAGLDVLAFDYRGFGESDGTPRQRVRLVDQVADFHAAVDAAARLPGVDPGRIALWGVSLAGGHVLRVAAEREDIAAVVGVVPMVDGLAAARLAMTGHTPAQLLRATGRGIRGRLAGRFGAEVTMPVVAPPGRPGALTMPGAYEDYLAIAGPTWRNEVHADVGLELGSRKAVAAAADVKAPVLVQIADFDRSAPAHAAGNAAFSARAEVRHYPCDHFDLFEGKQWHGAAVAHATAFLTRKLAVTA</sequence>